<dbReference type="Pfam" id="PF06894">
    <property type="entry name" value="Phage_TAC_2"/>
    <property type="match status" value="1"/>
</dbReference>
<dbReference type="AlphaFoldDB" id="A0A1V9DFB2"/>
<organism evidence="3 4">
    <name type="scientific">Pantoea latae</name>
    <dbReference type="NCBI Taxonomy" id="1964541"/>
    <lineage>
        <taxon>Bacteria</taxon>
        <taxon>Pseudomonadati</taxon>
        <taxon>Pseudomonadota</taxon>
        <taxon>Gammaproteobacteria</taxon>
        <taxon>Enterobacterales</taxon>
        <taxon>Erwiniaceae</taxon>
        <taxon>Pantoea</taxon>
    </lineage>
</organism>
<name>A0A1V9DFB2_9GAMM</name>
<dbReference type="InterPro" id="IPR010027">
    <property type="entry name" value="Tail_assembly_G"/>
</dbReference>
<dbReference type="Proteomes" id="UP000192769">
    <property type="component" value="Unassembled WGS sequence"/>
</dbReference>
<evidence type="ECO:0000256" key="1">
    <source>
        <dbReference type="SAM" id="MobiDB-lite"/>
    </source>
</evidence>
<feature type="domain" description="Tail assembly protein G" evidence="2">
    <location>
        <begin position="1"/>
        <end position="106"/>
    </location>
</feature>
<evidence type="ECO:0000313" key="4">
    <source>
        <dbReference type="Proteomes" id="UP000192769"/>
    </source>
</evidence>
<proteinExistence type="predicted"/>
<protein>
    <recommendedName>
        <fullName evidence="2">Tail assembly protein G domain-containing protein</fullName>
    </recommendedName>
</protein>
<accession>A0A1V9DFB2</accession>
<evidence type="ECO:0000313" key="3">
    <source>
        <dbReference type="EMBL" id="OQP32384.1"/>
    </source>
</evidence>
<feature type="region of interest" description="Disordered" evidence="1">
    <location>
        <begin position="107"/>
        <end position="131"/>
    </location>
</feature>
<sequence>MFLEKTVFHYGPEQMELSELTALQRAEFFAFIASSDVVKDKAPSDAARNAALVRLNTESSAWLVSRALWNCHREADVNDIYQGILADWPEKALCVAAEKVMVLSDLKGDEKPAEPSGPGEDDLKVKPTDES</sequence>
<dbReference type="RefSeq" id="WP_081140173.1">
    <property type="nucleotide sequence ID" value="NZ_MWUE01000022.1"/>
</dbReference>
<dbReference type="OrthoDB" id="9429491at2"/>
<reference evidence="3 4" key="1">
    <citation type="submission" date="2017-02" db="EMBL/GenBank/DDBJ databases">
        <title>Whole genome shotgun sequence of Pantoea agglomerans strain AS1 isolated from a cycad, Zamia floridana in Central Florida, USA.</title>
        <authorList>
            <person name="Lata P."/>
            <person name="Govindarajan S."/>
            <person name="Qi F."/>
            <person name="Li J.-L."/>
            <person name="Maurya S.K."/>
            <person name="Sahoo M.K."/>
        </authorList>
    </citation>
    <scope>NUCLEOTIDE SEQUENCE [LARGE SCALE GENOMIC DNA]</scope>
    <source>
        <strain evidence="3 4">AS1</strain>
    </source>
</reference>
<dbReference type="EMBL" id="MWUE01000022">
    <property type="protein sequence ID" value="OQP32384.1"/>
    <property type="molecule type" value="Genomic_DNA"/>
</dbReference>
<feature type="compositionally biased region" description="Basic and acidic residues" evidence="1">
    <location>
        <begin position="121"/>
        <end position="131"/>
    </location>
</feature>
<evidence type="ECO:0000259" key="2">
    <source>
        <dbReference type="Pfam" id="PF06894"/>
    </source>
</evidence>
<keyword evidence="4" id="KW-1185">Reference proteome</keyword>
<gene>
    <name evidence="3" type="ORF">B2J69_14015</name>
</gene>
<comment type="caution">
    <text evidence="3">The sequence shown here is derived from an EMBL/GenBank/DDBJ whole genome shotgun (WGS) entry which is preliminary data.</text>
</comment>